<comment type="cofactor">
    <cofactor evidence="1">
        <name>Ca(2+)</name>
        <dbReference type="ChEBI" id="CHEBI:29108"/>
    </cofactor>
</comment>
<keyword evidence="4" id="KW-0732">Signal</keyword>
<dbReference type="Gene3D" id="3.40.720.10">
    <property type="entry name" value="Alkaline Phosphatase, subunit A"/>
    <property type="match status" value="1"/>
</dbReference>
<dbReference type="InterPro" id="IPR017850">
    <property type="entry name" value="Alkaline_phosphatase_core_sf"/>
</dbReference>
<dbReference type="InterPro" id="IPR050738">
    <property type="entry name" value="Sulfatase"/>
</dbReference>
<dbReference type="Pfam" id="PF00884">
    <property type="entry name" value="Sulfatase"/>
    <property type="match status" value="1"/>
</dbReference>
<evidence type="ECO:0000256" key="5">
    <source>
        <dbReference type="ARBA" id="ARBA00022801"/>
    </source>
</evidence>
<evidence type="ECO:0000256" key="3">
    <source>
        <dbReference type="ARBA" id="ARBA00022723"/>
    </source>
</evidence>
<evidence type="ECO:0000256" key="6">
    <source>
        <dbReference type="ARBA" id="ARBA00022837"/>
    </source>
</evidence>
<evidence type="ECO:0000256" key="2">
    <source>
        <dbReference type="ARBA" id="ARBA00008779"/>
    </source>
</evidence>
<accession>A0A939DUR1</accession>
<dbReference type="SUPFAM" id="SSF53649">
    <property type="entry name" value="Alkaline phosphatase-like"/>
    <property type="match status" value="1"/>
</dbReference>
<sequence>MQPNILVITADQLGAHVLDRDEGWVATPHLDGLRRAGADFRRAYVTFPLCVPSRASMLTGRMPHEVGIGGNRAQPDTVVEPGARADSLGHAMAAAGYTCAYAGKWHATQASAPADAGFEVLAPFGDRGLVDACAEWLRGRADEEEPFLLVASFDDPHTICEYARRQPMPYGDVDAGGAREAPPLPANFAPAPFEPEAVRFEKAAAGQVYGTADYTADDWRVYRAAYRRLVERVDGYVGRLLHALDSAGLSDSTLVIFTSDHGDGDAAHGWNQKTALFEECVRVPLIVRGPGVSPGGRSGVVSVGLDLLPTVLTAAGCPRPGELRGAPLALGVGDGAAERVAVVETRFERSDPPLTRGRALVRGPYKYTVYSWGRHREQLHDLSNDPGEQRNLAVESAFDDVRDEMRTSLLRWCRDTDDRDFLKFVPLPTGTPAAVHEEIFAVPY</sequence>
<organism evidence="8 9">
    <name type="scientific">Microbacterium esteraromaticum</name>
    <dbReference type="NCBI Taxonomy" id="57043"/>
    <lineage>
        <taxon>Bacteria</taxon>
        <taxon>Bacillati</taxon>
        <taxon>Actinomycetota</taxon>
        <taxon>Actinomycetes</taxon>
        <taxon>Micrococcales</taxon>
        <taxon>Microbacteriaceae</taxon>
        <taxon>Microbacterium</taxon>
    </lineage>
</organism>
<evidence type="ECO:0000313" key="9">
    <source>
        <dbReference type="Proteomes" id="UP000664385"/>
    </source>
</evidence>
<keyword evidence="5 8" id="KW-0378">Hydrolase</keyword>
<gene>
    <name evidence="8" type="ORF">JF543_00375</name>
</gene>
<evidence type="ECO:0000313" key="8">
    <source>
        <dbReference type="EMBL" id="MBN8204408.1"/>
    </source>
</evidence>
<protein>
    <submittedName>
        <fullName evidence="8">Sulfatase-like hydrolase/transferase</fullName>
    </submittedName>
</protein>
<dbReference type="PANTHER" id="PTHR42693">
    <property type="entry name" value="ARYLSULFATASE FAMILY MEMBER"/>
    <property type="match status" value="1"/>
</dbReference>
<keyword evidence="6" id="KW-0106">Calcium</keyword>
<dbReference type="Proteomes" id="UP000664385">
    <property type="component" value="Unassembled WGS sequence"/>
</dbReference>
<dbReference type="RefSeq" id="WP_206822420.1">
    <property type="nucleotide sequence ID" value="NZ_JAEMWU010000001.1"/>
</dbReference>
<dbReference type="InterPro" id="IPR000917">
    <property type="entry name" value="Sulfatase_N"/>
</dbReference>
<comment type="caution">
    <text evidence="8">The sequence shown here is derived from an EMBL/GenBank/DDBJ whole genome shotgun (WGS) entry which is preliminary data.</text>
</comment>
<dbReference type="EMBL" id="JAEMWU010000001">
    <property type="protein sequence ID" value="MBN8204408.1"/>
    <property type="molecule type" value="Genomic_DNA"/>
</dbReference>
<keyword evidence="3" id="KW-0479">Metal-binding</keyword>
<name>A0A939DUR1_9MICO</name>
<dbReference type="GO" id="GO:0004065">
    <property type="term" value="F:arylsulfatase activity"/>
    <property type="evidence" value="ECO:0007669"/>
    <property type="project" value="TreeGrafter"/>
</dbReference>
<evidence type="ECO:0000256" key="1">
    <source>
        <dbReference type="ARBA" id="ARBA00001913"/>
    </source>
</evidence>
<evidence type="ECO:0000256" key="4">
    <source>
        <dbReference type="ARBA" id="ARBA00022729"/>
    </source>
</evidence>
<evidence type="ECO:0000259" key="7">
    <source>
        <dbReference type="Pfam" id="PF00884"/>
    </source>
</evidence>
<dbReference type="PANTHER" id="PTHR42693:SF42">
    <property type="entry name" value="ARYLSULFATASE G"/>
    <property type="match status" value="1"/>
</dbReference>
<feature type="domain" description="Sulfatase N-terminal" evidence="7">
    <location>
        <begin position="3"/>
        <end position="316"/>
    </location>
</feature>
<dbReference type="AlphaFoldDB" id="A0A939DUR1"/>
<reference evidence="8" key="1">
    <citation type="submission" date="2020-12" db="EMBL/GenBank/DDBJ databases">
        <title>PHA producing bacteria isolated from mangrove.</title>
        <authorList>
            <person name="Zheng W."/>
            <person name="Yu S."/>
            <person name="Huang Y."/>
        </authorList>
    </citation>
    <scope>NUCLEOTIDE SEQUENCE</scope>
    <source>
        <strain evidence="8">GN8-5</strain>
    </source>
</reference>
<proteinExistence type="inferred from homology"/>
<comment type="similarity">
    <text evidence="2">Belongs to the sulfatase family.</text>
</comment>